<evidence type="ECO:0000313" key="1">
    <source>
        <dbReference type="EMBL" id="KAI8541287.1"/>
    </source>
</evidence>
<organism evidence="1 2">
    <name type="scientific">Rhododendron molle</name>
    <name type="common">Chinese azalea</name>
    <name type="synonym">Azalea mollis</name>
    <dbReference type="NCBI Taxonomy" id="49168"/>
    <lineage>
        <taxon>Eukaryota</taxon>
        <taxon>Viridiplantae</taxon>
        <taxon>Streptophyta</taxon>
        <taxon>Embryophyta</taxon>
        <taxon>Tracheophyta</taxon>
        <taxon>Spermatophyta</taxon>
        <taxon>Magnoliopsida</taxon>
        <taxon>eudicotyledons</taxon>
        <taxon>Gunneridae</taxon>
        <taxon>Pentapetalae</taxon>
        <taxon>asterids</taxon>
        <taxon>Ericales</taxon>
        <taxon>Ericaceae</taxon>
        <taxon>Ericoideae</taxon>
        <taxon>Rhodoreae</taxon>
        <taxon>Rhododendron</taxon>
    </lineage>
</organism>
<reference evidence="1" key="1">
    <citation type="submission" date="2022-02" db="EMBL/GenBank/DDBJ databases">
        <title>Plant Genome Project.</title>
        <authorList>
            <person name="Zhang R.-G."/>
        </authorList>
    </citation>
    <scope>NUCLEOTIDE SEQUENCE</scope>
    <source>
        <strain evidence="1">AT1</strain>
    </source>
</reference>
<accession>A0ACC0MLE3</accession>
<keyword evidence="2" id="KW-1185">Reference proteome</keyword>
<name>A0ACC0MLE3_RHOML</name>
<sequence length="69" mass="7722">MGFLCCIIAKSERKDIAEVELCRGQIASWVWGLTSCLIAKGVLIIVDFLKILFSLHLDGVLSRFVCEHI</sequence>
<dbReference type="EMBL" id="CM046395">
    <property type="protein sequence ID" value="KAI8541287.1"/>
    <property type="molecule type" value="Genomic_DNA"/>
</dbReference>
<protein>
    <submittedName>
        <fullName evidence="1">Uncharacterized protein</fullName>
    </submittedName>
</protein>
<proteinExistence type="predicted"/>
<dbReference type="Proteomes" id="UP001062846">
    <property type="component" value="Chromosome 8"/>
</dbReference>
<evidence type="ECO:0000313" key="2">
    <source>
        <dbReference type="Proteomes" id="UP001062846"/>
    </source>
</evidence>
<comment type="caution">
    <text evidence="1">The sequence shown here is derived from an EMBL/GenBank/DDBJ whole genome shotgun (WGS) entry which is preliminary data.</text>
</comment>
<gene>
    <name evidence="1" type="ORF">RHMOL_Rhmol08G0050100</name>
</gene>